<evidence type="ECO:0000313" key="1">
    <source>
        <dbReference type="EMBL" id="MBO3084111.1"/>
    </source>
</evidence>
<name>A0ABS3SGL9_9CELL</name>
<sequence length="114" mass="11982">MHILTAAMSDPDAKPLTAAESILAVPVGYASLWADGPSNCAALQPAAAIAARIAVSRPVGTLPWYVIRNPFDERPCRTPLSNDLPAVHDYETGESTHGCTDALCRVCGRAVASH</sequence>
<dbReference type="Proteomes" id="UP000678317">
    <property type="component" value="Unassembled WGS sequence"/>
</dbReference>
<organism evidence="1 2">
    <name type="scientific">Cellulomonas fengjieae</name>
    <dbReference type="NCBI Taxonomy" id="2819978"/>
    <lineage>
        <taxon>Bacteria</taxon>
        <taxon>Bacillati</taxon>
        <taxon>Actinomycetota</taxon>
        <taxon>Actinomycetes</taxon>
        <taxon>Micrococcales</taxon>
        <taxon>Cellulomonadaceae</taxon>
        <taxon>Cellulomonas</taxon>
    </lineage>
</organism>
<dbReference type="EMBL" id="JAGFBM010000001">
    <property type="protein sequence ID" value="MBO3084111.1"/>
    <property type="molecule type" value="Genomic_DNA"/>
</dbReference>
<comment type="caution">
    <text evidence="1">The sequence shown here is derived from an EMBL/GenBank/DDBJ whole genome shotgun (WGS) entry which is preliminary data.</text>
</comment>
<gene>
    <name evidence="1" type="ORF">J4035_05625</name>
</gene>
<reference evidence="1 2" key="1">
    <citation type="submission" date="2021-03" db="EMBL/GenBank/DDBJ databases">
        <title>novel species in genus Cellulomonas.</title>
        <authorList>
            <person name="Zhang G."/>
        </authorList>
    </citation>
    <scope>NUCLEOTIDE SEQUENCE [LARGE SCALE GENOMIC DNA]</scope>
    <source>
        <strain evidence="2">zg-ZUI188</strain>
    </source>
</reference>
<evidence type="ECO:0000313" key="2">
    <source>
        <dbReference type="Proteomes" id="UP000678317"/>
    </source>
</evidence>
<accession>A0ABS3SGL9</accession>
<protein>
    <submittedName>
        <fullName evidence="1">Uncharacterized protein</fullName>
    </submittedName>
</protein>
<dbReference type="RefSeq" id="WP_208288947.1">
    <property type="nucleotide sequence ID" value="NZ_CP074404.1"/>
</dbReference>
<proteinExistence type="predicted"/>
<keyword evidence="2" id="KW-1185">Reference proteome</keyword>